<dbReference type="EMBL" id="JBHSML010000012">
    <property type="protein sequence ID" value="MFC5517672.1"/>
    <property type="molecule type" value="Genomic_DNA"/>
</dbReference>
<sequence length="87" mass="9030">MTRDPANKTPLPTNASVAVETASVPTLAPEPDSATQRAEGLEAAEPNAAHKASVARAAKAREDRLAAALRTNLSRRKAAAKASREGE</sequence>
<comment type="caution">
    <text evidence="2">The sequence shown here is derived from an EMBL/GenBank/DDBJ whole genome shotgun (WGS) entry which is preliminary data.</text>
</comment>
<evidence type="ECO:0008006" key="4">
    <source>
        <dbReference type="Google" id="ProtNLM"/>
    </source>
</evidence>
<keyword evidence="3" id="KW-1185">Reference proteome</keyword>
<dbReference type="RefSeq" id="WP_266345072.1">
    <property type="nucleotide sequence ID" value="NZ_JAPKNH010000007.1"/>
</dbReference>
<feature type="region of interest" description="Disordered" evidence="1">
    <location>
        <begin position="1"/>
        <end position="53"/>
    </location>
</feature>
<reference evidence="3" key="1">
    <citation type="journal article" date="2019" name="Int. J. Syst. Evol. Microbiol.">
        <title>The Global Catalogue of Microorganisms (GCM) 10K type strain sequencing project: providing services to taxonomists for standard genome sequencing and annotation.</title>
        <authorList>
            <consortium name="The Broad Institute Genomics Platform"/>
            <consortium name="The Broad Institute Genome Sequencing Center for Infectious Disease"/>
            <person name="Wu L."/>
            <person name="Ma J."/>
        </authorList>
    </citation>
    <scope>NUCLEOTIDE SEQUENCE [LARGE SCALE GENOMIC DNA]</scope>
    <source>
        <strain evidence="3">KACC 12633</strain>
    </source>
</reference>
<name>A0ABW0Q0V6_9HYPH</name>
<proteinExistence type="predicted"/>
<organism evidence="2 3">
    <name type="scientific">Kaistia terrae</name>
    <dbReference type="NCBI Taxonomy" id="537017"/>
    <lineage>
        <taxon>Bacteria</taxon>
        <taxon>Pseudomonadati</taxon>
        <taxon>Pseudomonadota</taxon>
        <taxon>Alphaproteobacteria</taxon>
        <taxon>Hyphomicrobiales</taxon>
        <taxon>Kaistiaceae</taxon>
        <taxon>Kaistia</taxon>
    </lineage>
</organism>
<accession>A0ABW0Q0V6</accession>
<evidence type="ECO:0000256" key="1">
    <source>
        <dbReference type="SAM" id="MobiDB-lite"/>
    </source>
</evidence>
<evidence type="ECO:0000313" key="3">
    <source>
        <dbReference type="Proteomes" id="UP001596150"/>
    </source>
</evidence>
<gene>
    <name evidence="2" type="ORF">ACFPP9_17975</name>
</gene>
<evidence type="ECO:0000313" key="2">
    <source>
        <dbReference type="EMBL" id="MFC5517672.1"/>
    </source>
</evidence>
<dbReference type="Proteomes" id="UP001596150">
    <property type="component" value="Unassembled WGS sequence"/>
</dbReference>
<protein>
    <recommendedName>
        <fullName evidence="4">Transcriptional regulator</fullName>
    </recommendedName>
</protein>